<dbReference type="PROSITE" id="PS50105">
    <property type="entry name" value="SAM_DOMAIN"/>
    <property type="match status" value="1"/>
</dbReference>
<evidence type="ECO:0000313" key="8">
    <source>
        <dbReference type="EMBL" id="KEP52862.1"/>
    </source>
</evidence>
<feature type="compositionally biased region" description="Basic and acidic residues" evidence="4">
    <location>
        <begin position="257"/>
        <end position="267"/>
    </location>
</feature>
<dbReference type="CDD" id="cd01786">
    <property type="entry name" value="RA_STE50"/>
    <property type="match status" value="1"/>
</dbReference>
<feature type="domain" description="SH3" evidence="5">
    <location>
        <begin position="460"/>
        <end position="528"/>
    </location>
</feature>
<dbReference type="Proteomes" id="UP000027456">
    <property type="component" value="Unassembled WGS sequence"/>
</dbReference>
<protein>
    <submittedName>
        <fullName evidence="8">Kinase regulator</fullName>
    </submittedName>
</protein>
<dbReference type="Gene3D" id="3.10.20.90">
    <property type="entry name" value="Phosphatidylinositol 3-kinase Catalytic Subunit, Chain A, domain 1"/>
    <property type="match status" value="1"/>
</dbReference>
<feature type="coiled-coil region" evidence="3">
    <location>
        <begin position="112"/>
        <end position="139"/>
    </location>
</feature>
<dbReference type="InterPro" id="IPR029071">
    <property type="entry name" value="Ubiquitin-like_domsf"/>
</dbReference>
<evidence type="ECO:0000259" key="6">
    <source>
        <dbReference type="PROSITE" id="PS50105"/>
    </source>
</evidence>
<feature type="region of interest" description="Disordered" evidence="4">
    <location>
        <begin position="252"/>
        <end position="272"/>
    </location>
</feature>
<dbReference type="SMART" id="SM00326">
    <property type="entry name" value="SH3"/>
    <property type="match status" value="2"/>
</dbReference>
<dbReference type="InterPro" id="IPR000159">
    <property type="entry name" value="RA_dom"/>
</dbReference>
<keyword evidence="8" id="KW-0418">Kinase</keyword>
<feature type="region of interest" description="Disordered" evidence="4">
    <location>
        <begin position="624"/>
        <end position="647"/>
    </location>
</feature>
<evidence type="ECO:0000313" key="9">
    <source>
        <dbReference type="Proteomes" id="UP000027456"/>
    </source>
</evidence>
<dbReference type="Gene3D" id="2.30.30.40">
    <property type="entry name" value="SH3 Domains"/>
    <property type="match status" value="2"/>
</dbReference>
<keyword evidence="9" id="KW-1185">Reference proteome</keyword>
<feature type="region of interest" description="Disordered" evidence="4">
    <location>
        <begin position="420"/>
        <end position="455"/>
    </location>
</feature>
<dbReference type="SUPFAM" id="SSF54236">
    <property type="entry name" value="Ubiquitin-like"/>
    <property type="match status" value="1"/>
</dbReference>
<dbReference type="AlphaFoldDB" id="A0A074SSB9"/>
<dbReference type="InterPro" id="IPR001660">
    <property type="entry name" value="SAM"/>
</dbReference>
<comment type="caution">
    <text evidence="8">The sequence shown here is derived from an EMBL/GenBank/DDBJ whole genome shotgun (WGS) entry which is preliminary data.</text>
</comment>
<gene>
    <name evidence="8" type="ORF">V565_038950</name>
</gene>
<feature type="domain" description="Ras-associating" evidence="7">
    <location>
        <begin position="267"/>
        <end position="344"/>
    </location>
</feature>
<feature type="region of interest" description="Disordered" evidence="4">
    <location>
        <begin position="351"/>
        <end position="397"/>
    </location>
</feature>
<evidence type="ECO:0000259" key="5">
    <source>
        <dbReference type="PROSITE" id="PS50002"/>
    </source>
</evidence>
<evidence type="ECO:0000256" key="2">
    <source>
        <dbReference type="PROSITE-ProRule" id="PRU00192"/>
    </source>
</evidence>
<name>A0A074SSB9_9AGAM</name>
<dbReference type="Pfam" id="PF07653">
    <property type="entry name" value="SH3_2"/>
    <property type="match status" value="1"/>
</dbReference>
<feature type="compositionally biased region" description="Basic and acidic residues" evidence="4">
    <location>
        <begin position="180"/>
        <end position="193"/>
    </location>
</feature>
<dbReference type="InterPro" id="IPR051569">
    <property type="entry name" value="SHANK"/>
</dbReference>
<sequence>MADSARHSRMSISTWSEKDVQDWIEDLGYPQYKDQIEQHRISGYVLGLMDHENLKDIGIKSVGQRLAILKAVYQLKVAYDIPIEPDGYIPPSEVIDELANEAITIQKLWTMMGEQTERIRRLESENQRLQDTMQVCMEELATVSRAHLQTGEVPLRKQPSFRWAPQGRLAQSPTRPTPEPVHESPRHSPRIPEADPATPSAKQPKPQPSLGDISLSGSTLASSSVHERPHGLSRNASSASITANIANIANIANSGSRDGKPSSRDGEQNPYKSFKVTLDDPCWKVLPAALKKYRISDDWQNYAMFICYGNTDRCLSYDEKPLLLFQRLKDANKNPVFTLRHIKDIRSPIAVAQQKQATRSAQRRESPDAAATSNLRVDNRVTSPNMPAYNRNTRLHQPSSLQPISARAAAATANAAATPPLATANAPAPHWPETDADRPRTGEASATPQPDGREGVIYSTTKTYAIAIYPYLAELDDEFDVSVHDAFIIIGRAKGWWIVQRDPTGTGARDETAKHSWVPAGCLLETSIPPAIAVSEATRQPVSDYGATDYRPIMPIHLASTSFSGIALRTYHVKGEEELEVQKDEYVRVFKRYNHWSYAIKESNGERGWVPSWYIGKVSGASPATPNTSALSNGASNGNAYDGMPDTANDRLHVNGHHPSPLNSPFITATAGRA</sequence>
<dbReference type="SUPFAM" id="SSF50044">
    <property type="entry name" value="SH3-domain"/>
    <property type="match status" value="2"/>
</dbReference>
<feature type="compositionally biased region" description="Polar residues" evidence="4">
    <location>
        <begin position="371"/>
        <end position="397"/>
    </location>
</feature>
<dbReference type="PROSITE" id="PS50200">
    <property type="entry name" value="RA"/>
    <property type="match status" value="1"/>
</dbReference>
<dbReference type="SMART" id="SM00314">
    <property type="entry name" value="RA"/>
    <property type="match status" value="1"/>
</dbReference>
<feature type="domain" description="SH3" evidence="5">
    <location>
        <begin position="560"/>
        <end position="620"/>
    </location>
</feature>
<evidence type="ECO:0000259" key="7">
    <source>
        <dbReference type="PROSITE" id="PS50200"/>
    </source>
</evidence>
<dbReference type="Pfam" id="PF00536">
    <property type="entry name" value="SAM_1"/>
    <property type="match status" value="1"/>
</dbReference>
<proteinExistence type="predicted"/>
<evidence type="ECO:0000256" key="3">
    <source>
        <dbReference type="SAM" id="Coils"/>
    </source>
</evidence>
<keyword evidence="8" id="KW-0808">Transferase</keyword>
<dbReference type="SUPFAM" id="SSF47769">
    <property type="entry name" value="SAM/Pointed domain"/>
    <property type="match status" value="1"/>
</dbReference>
<dbReference type="GO" id="GO:0016301">
    <property type="term" value="F:kinase activity"/>
    <property type="evidence" value="ECO:0007669"/>
    <property type="project" value="UniProtKB-KW"/>
</dbReference>
<evidence type="ECO:0000256" key="1">
    <source>
        <dbReference type="ARBA" id="ARBA00022443"/>
    </source>
</evidence>
<dbReference type="PANTHER" id="PTHR24135:SF28">
    <property type="entry name" value="LD13733P"/>
    <property type="match status" value="1"/>
</dbReference>
<dbReference type="SMART" id="SM00454">
    <property type="entry name" value="SAM"/>
    <property type="match status" value="1"/>
</dbReference>
<keyword evidence="1 2" id="KW-0728">SH3 domain</keyword>
<feature type="compositionally biased region" description="Basic and acidic residues" evidence="4">
    <location>
        <begin position="432"/>
        <end position="441"/>
    </location>
</feature>
<keyword evidence="3" id="KW-0175">Coiled coil</keyword>
<dbReference type="InterPro" id="IPR036028">
    <property type="entry name" value="SH3-like_dom_sf"/>
</dbReference>
<reference evidence="8 9" key="1">
    <citation type="submission" date="2013-12" db="EMBL/GenBank/DDBJ databases">
        <authorList>
            <person name="Cubeta M."/>
            <person name="Pakala S."/>
            <person name="Fedorova N."/>
            <person name="Thomas E."/>
            <person name="Dean R."/>
            <person name="Jabaji S."/>
            <person name="Neate S."/>
            <person name="Toda T."/>
            <person name="Tavantzis S."/>
            <person name="Vilgalys R."/>
            <person name="Bharathan N."/>
            <person name="Pakala S."/>
            <person name="Losada L.S."/>
            <person name="Zafar N."/>
            <person name="Nierman W."/>
        </authorList>
    </citation>
    <scope>NUCLEOTIDE SEQUENCE [LARGE SCALE GENOMIC DNA]</scope>
    <source>
        <strain evidence="8 9">123E</strain>
    </source>
</reference>
<dbReference type="PANTHER" id="PTHR24135">
    <property type="entry name" value="SH3 AND MULTIPLE ANKYRIN REPEAT DOMAINS PROTEIN"/>
    <property type="match status" value="1"/>
</dbReference>
<dbReference type="Pfam" id="PF00788">
    <property type="entry name" value="RA"/>
    <property type="match status" value="1"/>
</dbReference>
<feature type="compositionally biased region" description="Polar residues" evidence="4">
    <location>
        <begin position="624"/>
        <end position="639"/>
    </location>
</feature>
<organism evidence="8 9">
    <name type="scientific">Rhizoctonia solani 123E</name>
    <dbReference type="NCBI Taxonomy" id="1423351"/>
    <lineage>
        <taxon>Eukaryota</taxon>
        <taxon>Fungi</taxon>
        <taxon>Dikarya</taxon>
        <taxon>Basidiomycota</taxon>
        <taxon>Agaricomycotina</taxon>
        <taxon>Agaricomycetes</taxon>
        <taxon>Cantharellales</taxon>
        <taxon>Ceratobasidiaceae</taxon>
        <taxon>Rhizoctonia</taxon>
    </lineage>
</organism>
<dbReference type="OrthoDB" id="8883818at2759"/>
<dbReference type="STRING" id="1423351.A0A074SSB9"/>
<dbReference type="GO" id="GO:0007165">
    <property type="term" value="P:signal transduction"/>
    <property type="evidence" value="ECO:0007669"/>
    <property type="project" value="InterPro"/>
</dbReference>
<dbReference type="InterPro" id="IPR013761">
    <property type="entry name" value="SAM/pointed_sf"/>
</dbReference>
<dbReference type="HOGENOM" id="CLU_016105_0_0_1"/>
<feature type="region of interest" description="Disordered" evidence="4">
    <location>
        <begin position="157"/>
        <end position="237"/>
    </location>
</feature>
<dbReference type="Gene3D" id="1.10.150.50">
    <property type="entry name" value="Transcription Factor, Ets-1"/>
    <property type="match status" value="1"/>
</dbReference>
<dbReference type="PROSITE" id="PS50002">
    <property type="entry name" value="SH3"/>
    <property type="match status" value="2"/>
</dbReference>
<feature type="domain" description="SAM" evidence="6">
    <location>
        <begin position="15"/>
        <end position="78"/>
    </location>
</feature>
<evidence type="ECO:0000256" key="4">
    <source>
        <dbReference type="SAM" id="MobiDB-lite"/>
    </source>
</evidence>
<dbReference type="EMBL" id="AZST01000084">
    <property type="protein sequence ID" value="KEP52862.1"/>
    <property type="molecule type" value="Genomic_DNA"/>
</dbReference>
<dbReference type="InterPro" id="IPR001452">
    <property type="entry name" value="SH3_domain"/>
</dbReference>
<feature type="compositionally biased region" description="Low complexity" evidence="4">
    <location>
        <begin position="214"/>
        <end position="224"/>
    </location>
</feature>
<accession>A0A074SSB9</accession>